<protein>
    <submittedName>
        <fullName evidence="2">Uncharacterized protein</fullName>
    </submittedName>
</protein>
<dbReference type="Proteomes" id="UP001152622">
    <property type="component" value="Chromosome 3"/>
</dbReference>
<proteinExistence type="predicted"/>
<name>A0A9Q1G100_SYNKA</name>
<feature type="compositionally biased region" description="Basic and acidic residues" evidence="1">
    <location>
        <begin position="407"/>
        <end position="418"/>
    </location>
</feature>
<comment type="caution">
    <text evidence="2">The sequence shown here is derived from an EMBL/GenBank/DDBJ whole genome shotgun (WGS) entry which is preliminary data.</text>
</comment>
<organism evidence="2 3">
    <name type="scientific">Synaphobranchus kaupii</name>
    <name type="common">Kaup's arrowtooth eel</name>
    <dbReference type="NCBI Taxonomy" id="118154"/>
    <lineage>
        <taxon>Eukaryota</taxon>
        <taxon>Metazoa</taxon>
        <taxon>Chordata</taxon>
        <taxon>Craniata</taxon>
        <taxon>Vertebrata</taxon>
        <taxon>Euteleostomi</taxon>
        <taxon>Actinopterygii</taxon>
        <taxon>Neopterygii</taxon>
        <taxon>Teleostei</taxon>
        <taxon>Anguilliformes</taxon>
        <taxon>Synaphobranchidae</taxon>
        <taxon>Synaphobranchus</taxon>
    </lineage>
</organism>
<evidence type="ECO:0000256" key="1">
    <source>
        <dbReference type="SAM" id="MobiDB-lite"/>
    </source>
</evidence>
<feature type="compositionally biased region" description="Basic and acidic residues" evidence="1">
    <location>
        <begin position="63"/>
        <end position="107"/>
    </location>
</feature>
<feature type="compositionally biased region" description="Basic and acidic residues" evidence="1">
    <location>
        <begin position="141"/>
        <end position="151"/>
    </location>
</feature>
<feature type="region of interest" description="Disordered" evidence="1">
    <location>
        <begin position="141"/>
        <end position="447"/>
    </location>
</feature>
<feature type="compositionally biased region" description="Basic and acidic residues" evidence="1">
    <location>
        <begin position="260"/>
        <end position="399"/>
    </location>
</feature>
<feature type="region of interest" description="Disordered" evidence="1">
    <location>
        <begin position="1"/>
        <end position="107"/>
    </location>
</feature>
<evidence type="ECO:0000313" key="3">
    <source>
        <dbReference type="Proteomes" id="UP001152622"/>
    </source>
</evidence>
<feature type="compositionally biased region" description="Basic and acidic residues" evidence="1">
    <location>
        <begin position="37"/>
        <end position="56"/>
    </location>
</feature>
<gene>
    <name evidence="2" type="ORF">SKAU_G00113790</name>
</gene>
<accession>A0A9Q1G100</accession>
<reference evidence="2" key="1">
    <citation type="journal article" date="2023" name="Science">
        <title>Genome structures resolve the early diversification of teleost fishes.</title>
        <authorList>
            <person name="Parey E."/>
            <person name="Louis A."/>
            <person name="Montfort J."/>
            <person name="Bouchez O."/>
            <person name="Roques C."/>
            <person name="Iampietro C."/>
            <person name="Lluch J."/>
            <person name="Castinel A."/>
            <person name="Donnadieu C."/>
            <person name="Desvignes T."/>
            <person name="Floi Bucao C."/>
            <person name="Jouanno E."/>
            <person name="Wen M."/>
            <person name="Mejri S."/>
            <person name="Dirks R."/>
            <person name="Jansen H."/>
            <person name="Henkel C."/>
            <person name="Chen W.J."/>
            <person name="Zahm M."/>
            <person name="Cabau C."/>
            <person name="Klopp C."/>
            <person name="Thompson A.W."/>
            <person name="Robinson-Rechavi M."/>
            <person name="Braasch I."/>
            <person name="Lecointre G."/>
            <person name="Bobe J."/>
            <person name="Postlethwait J.H."/>
            <person name="Berthelot C."/>
            <person name="Roest Crollius H."/>
            <person name="Guiguen Y."/>
        </authorList>
    </citation>
    <scope>NUCLEOTIDE SEQUENCE</scope>
    <source>
        <strain evidence="2">WJC10195</strain>
    </source>
</reference>
<feature type="compositionally biased region" description="Basic and acidic residues" evidence="1">
    <location>
        <begin position="1"/>
        <end position="19"/>
    </location>
</feature>
<keyword evidence="3" id="KW-1185">Reference proteome</keyword>
<dbReference type="AlphaFoldDB" id="A0A9Q1G100"/>
<dbReference type="EMBL" id="JAINUF010000003">
    <property type="protein sequence ID" value="KAJ8371351.1"/>
    <property type="molecule type" value="Genomic_DNA"/>
</dbReference>
<sequence>MVDEKKDQEELQEEVKPAEQEEEESEQGRGKPRNPRIKKEVHAGKAEEHVKLKSEEVPAQPAGKRDPVAPAPEGEKALQPEGPQEPKEQKGLEAKDPAAEDKMEEGQLDHAVLLQVIKEQQEQQKRLLDQHEQLIAVIKEQHKEIHQDQHPADVAPDGAGVENAAQEPLDGAVGGQGPELGPDHKQGGPQNPAAAEPHKPVKENVAQHGGRGPGAEPHAVSQDAHQGAKDGKEGLGVAKQDLNAGGVGARGVPLGGKEPVGSDRDKEGPAHPKPRQEAAQEQEKERIEKEVKARVEKERIEREKRERAEKERIAKERAEKERMEKERMEKERIAKERIEMEKRVKAEKERIDKEKLEKERLERERVEKVEREREKVEEKREGEVPHAIEAQEVKDRAEPGAELLEPEPVKKGGRDLKDAPAPPQEVGGAQENGRPGETDLKRRRRRAVMGGAGGAELLSDLQAALESQILGEALVHTRLIKAAAEQEKER</sequence>
<evidence type="ECO:0000313" key="2">
    <source>
        <dbReference type="EMBL" id="KAJ8371351.1"/>
    </source>
</evidence>